<dbReference type="AlphaFoldDB" id="G0P7F6"/>
<keyword evidence="2" id="KW-0812">Transmembrane</keyword>
<evidence type="ECO:0000313" key="4">
    <source>
        <dbReference type="Proteomes" id="UP000008068"/>
    </source>
</evidence>
<dbReference type="GO" id="GO:0005886">
    <property type="term" value="C:plasma membrane"/>
    <property type="evidence" value="ECO:0007669"/>
    <property type="project" value="TreeGrafter"/>
</dbReference>
<evidence type="ECO:0000256" key="1">
    <source>
        <dbReference type="SAM" id="MobiDB-lite"/>
    </source>
</evidence>
<keyword evidence="4" id="KW-1185">Reference proteome</keyword>
<dbReference type="eggNOG" id="ENOG502TJXV">
    <property type="taxonomic scope" value="Eukaryota"/>
</dbReference>
<feature type="region of interest" description="Disordered" evidence="1">
    <location>
        <begin position="195"/>
        <end position="217"/>
    </location>
</feature>
<dbReference type="HOGENOM" id="CLU_1134408_0_0_1"/>
<sequence length="245" mass="28414">MDYVEASCLFRSSVMPFLVFTYIFVTGILLVNLLTAQLTKEYEKESEKSRYYKGYLKYEQLAKIESKLYLPPPLSLIYVLIRVIFLIGTTISILFNCLTPCCCSSCCSFPIVSQLIWKRIVQKLEGYPWGAVRDLEDDPNAESEIQDFLRKSPDDIWEKLKEVVNTYDRKTLDVENLKNLKKDIDAFLEKETEEERERAQSRIGTERKRNNSKSQISLKNRASLARIQSIDYDDPSSEASIPLFV</sequence>
<dbReference type="Proteomes" id="UP000008068">
    <property type="component" value="Unassembled WGS sequence"/>
</dbReference>
<dbReference type="GO" id="GO:0005261">
    <property type="term" value="F:monoatomic cation channel activity"/>
    <property type="evidence" value="ECO:0007669"/>
    <property type="project" value="TreeGrafter"/>
</dbReference>
<organism evidence="4">
    <name type="scientific">Caenorhabditis brenneri</name>
    <name type="common">Nematode worm</name>
    <dbReference type="NCBI Taxonomy" id="135651"/>
    <lineage>
        <taxon>Eukaryota</taxon>
        <taxon>Metazoa</taxon>
        <taxon>Ecdysozoa</taxon>
        <taxon>Nematoda</taxon>
        <taxon>Chromadorea</taxon>
        <taxon>Rhabditida</taxon>
        <taxon>Rhabditina</taxon>
        <taxon>Rhabditomorpha</taxon>
        <taxon>Rhabditoidea</taxon>
        <taxon>Rhabditidae</taxon>
        <taxon>Peloderinae</taxon>
        <taxon>Caenorhabditis</taxon>
    </lineage>
</organism>
<dbReference type="EMBL" id="GL380113">
    <property type="protein sequence ID" value="EGT46948.1"/>
    <property type="molecule type" value="Genomic_DNA"/>
</dbReference>
<feature type="transmembrane region" description="Helical" evidence="2">
    <location>
        <begin position="76"/>
        <end position="95"/>
    </location>
</feature>
<dbReference type="InParanoid" id="G0P7F6"/>
<feature type="compositionally biased region" description="Basic and acidic residues" evidence="1">
    <location>
        <begin position="195"/>
        <end position="209"/>
    </location>
</feature>
<protein>
    <recommendedName>
        <fullName evidence="5">Ion transport domain-containing protein</fullName>
    </recommendedName>
</protein>
<accession>G0P7F6</accession>
<evidence type="ECO:0008006" key="5">
    <source>
        <dbReference type="Google" id="ProtNLM"/>
    </source>
</evidence>
<reference evidence="4" key="1">
    <citation type="submission" date="2011-07" db="EMBL/GenBank/DDBJ databases">
        <authorList>
            <consortium name="Caenorhabditis brenneri Sequencing and Analysis Consortium"/>
            <person name="Wilson R.K."/>
        </authorList>
    </citation>
    <scope>NUCLEOTIDE SEQUENCE [LARGE SCALE GENOMIC DNA]</scope>
    <source>
        <strain evidence="4">PB2801</strain>
    </source>
</reference>
<feature type="transmembrane region" description="Helical" evidence="2">
    <location>
        <begin position="14"/>
        <end position="34"/>
    </location>
</feature>
<proteinExistence type="predicted"/>
<evidence type="ECO:0000256" key="2">
    <source>
        <dbReference type="SAM" id="Phobius"/>
    </source>
</evidence>
<evidence type="ECO:0000313" key="3">
    <source>
        <dbReference type="EMBL" id="EGT46948.1"/>
    </source>
</evidence>
<dbReference type="GO" id="GO:0030001">
    <property type="term" value="P:metal ion transport"/>
    <property type="evidence" value="ECO:0007669"/>
    <property type="project" value="TreeGrafter"/>
</dbReference>
<keyword evidence="2" id="KW-1133">Transmembrane helix</keyword>
<keyword evidence="2" id="KW-0472">Membrane</keyword>
<dbReference type="PANTHER" id="PTHR13800:SF36">
    <property type="entry name" value="ION_TRANS DOMAIN-CONTAINING PROTEIN-RELATED"/>
    <property type="match status" value="1"/>
</dbReference>
<dbReference type="InterPro" id="IPR050927">
    <property type="entry name" value="TRPM"/>
</dbReference>
<name>G0P7F6_CAEBE</name>
<dbReference type="PANTHER" id="PTHR13800">
    <property type="entry name" value="TRANSIENT RECEPTOR POTENTIAL CATION CHANNEL, SUBFAMILY M, MEMBER 6"/>
    <property type="match status" value="1"/>
</dbReference>
<gene>
    <name evidence="3" type="ORF">CAEBREN_32572</name>
</gene>